<dbReference type="OrthoDB" id="507402at2759"/>
<dbReference type="RefSeq" id="XP_005844114.1">
    <property type="nucleotide sequence ID" value="XM_005844052.1"/>
</dbReference>
<dbReference type="KEGG" id="cvr:CHLNCDRAFT_139560"/>
<dbReference type="InParanoid" id="E1ZQE9"/>
<dbReference type="EMBL" id="GL433859">
    <property type="protein sequence ID" value="EFN52012.1"/>
    <property type="molecule type" value="Genomic_DNA"/>
</dbReference>
<sequence length="316" mass="32849">MAHILRGYGLAREQAHFKLEQEADVQRHHQRLVKEGKLPEEEAKRAAAAAAREQAGRPFEHSEHNYEARHGRAMLAEVLQQQARVDDPHALRRKQFERRVKGEPPPLSEVELQRARGKLMALGAAVGHVPRMSMGRTRWELPAAGAGGGDAALATIRQLSPEAREVASRTYVAGVRALVYGTLLGAVGLAAAGTYAVRSLGIASGEELGERVRAGLAPVPRGMRAWLLPLKQRAEAWLGPEAAAPVVPGIGGGGGGGAEVEAGAAAAAGGGAGLAGEGGAGGGPTSELSRRLQQRFNTRRAAGEGGGGGDAGRAVF</sequence>
<keyword evidence="3" id="KW-1185">Reference proteome</keyword>
<evidence type="ECO:0000256" key="1">
    <source>
        <dbReference type="SAM" id="MobiDB-lite"/>
    </source>
</evidence>
<name>E1ZQE9_CHLVA</name>
<feature type="region of interest" description="Disordered" evidence="1">
    <location>
        <begin position="297"/>
        <end position="316"/>
    </location>
</feature>
<evidence type="ECO:0000313" key="3">
    <source>
        <dbReference type="Proteomes" id="UP000008141"/>
    </source>
</evidence>
<reference evidence="2 3" key="1">
    <citation type="journal article" date="2010" name="Plant Cell">
        <title>The Chlorella variabilis NC64A genome reveals adaptation to photosymbiosis, coevolution with viruses, and cryptic sex.</title>
        <authorList>
            <person name="Blanc G."/>
            <person name="Duncan G."/>
            <person name="Agarkova I."/>
            <person name="Borodovsky M."/>
            <person name="Gurnon J."/>
            <person name="Kuo A."/>
            <person name="Lindquist E."/>
            <person name="Lucas S."/>
            <person name="Pangilinan J."/>
            <person name="Polle J."/>
            <person name="Salamov A."/>
            <person name="Terry A."/>
            <person name="Yamada T."/>
            <person name="Dunigan D.D."/>
            <person name="Grigoriev I.V."/>
            <person name="Claverie J.M."/>
            <person name="Van Etten J.L."/>
        </authorList>
    </citation>
    <scope>NUCLEOTIDE SEQUENCE [LARGE SCALE GENOMIC DNA]</scope>
    <source>
        <strain evidence="2 3">NC64A</strain>
    </source>
</reference>
<proteinExistence type="predicted"/>
<protein>
    <submittedName>
        <fullName evidence="2">Expressed protein</fullName>
    </submittedName>
</protein>
<dbReference type="Proteomes" id="UP000008141">
    <property type="component" value="Unassembled WGS sequence"/>
</dbReference>
<feature type="compositionally biased region" description="Gly residues" evidence="1">
    <location>
        <begin position="303"/>
        <end position="316"/>
    </location>
</feature>
<dbReference type="AlphaFoldDB" id="E1ZQE9"/>
<evidence type="ECO:0000313" key="2">
    <source>
        <dbReference type="EMBL" id="EFN52012.1"/>
    </source>
</evidence>
<organism evidence="3">
    <name type="scientific">Chlorella variabilis</name>
    <name type="common">Green alga</name>
    <dbReference type="NCBI Taxonomy" id="554065"/>
    <lineage>
        <taxon>Eukaryota</taxon>
        <taxon>Viridiplantae</taxon>
        <taxon>Chlorophyta</taxon>
        <taxon>core chlorophytes</taxon>
        <taxon>Trebouxiophyceae</taxon>
        <taxon>Chlorellales</taxon>
        <taxon>Chlorellaceae</taxon>
        <taxon>Chlorella clade</taxon>
        <taxon>Chlorella</taxon>
    </lineage>
</organism>
<gene>
    <name evidence="2" type="ORF">CHLNCDRAFT_139560</name>
</gene>
<dbReference type="OMA" id="KQFERRV"/>
<dbReference type="GeneID" id="17351349"/>
<accession>E1ZQE9</accession>